<evidence type="ECO:0000313" key="3">
    <source>
        <dbReference type="EMBL" id="MBB5265567.1"/>
    </source>
</evidence>
<dbReference type="GO" id="GO:0000166">
    <property type="term" value="F:nucleotide binding"/>
    <property type="evidence" value="ECO:0007669"/>
    <property type="project" value="InterPro"/>
</dbReference>
<name>A0A7W8M6G6_9FIRM</name>
<evidence type="ECO:0000259" key="2">
    <source>
        <dbReference type="Pfam" id="PF22725"/>
    </source>
</evidence>
<dbReference type="SUPFAM" id="SSF55347">
    <property type="entry name" value="Glyceraldehyde-3-phosphate dehydrogenase-like, C-terminal domain"/>
    <property type="match status" value="1"/>
</dbReference>
<dbReference type="Pfam" id="PF22725">
    <property type="entry name" value="GFO_IDH_MocA_C3"/>
    <property type="match status" value="1"/>
</dbReference>
<dbReference type="EMBL" id="JACHFW010000012">
    <property type="protein sequence ID" value="MBB5265567.1"/>
    <property type="molecule type" value="Genomic_DNA"/>
</dbReference>
<dbReference type="PANTHER" id="PTHR43249:SF1">
    <property type="entry name" value="D-GLUCOSIDE 3-DEHYDROGENASE"/>
    <property type="match status" value="1"/>
</dbReference>
<dbReference type="RefSeq" id="WP_183775528.1">
    <property type="nucleotide sequence ID" value="NZ_JACHFW010000012.1"/>
</dbReference>
<dbReference type="SUPFAM" id="SSF51735">
    <property type="entry name" value="NAD(P)-binding Rossmann-fold domains"/>
    <property type="match status" value="1"/>
</dbReference>
<dbReference type="InterPro" id="IPR000683">
    <property type="entry name" value="Gfo/Idh/MocA-like_OxRdtase_N"/>
</dbReference>
<keyword evidence="4" id="KW-1185">Reference proteome</keyword>
<dbReference type="InterPro" id="IPR036291">
    <property type="entry name" value="NAD(P)-bd_dom_sf"/>
</dbReference>
<comment type="caution">
    <text evidence="3">The sequence shown here is derived from an EMBL/GenBank/DDBJ whole genome shotgun (WGS) entry which is preliminary data.</text>
</comment>
<evidence type="ECO:0000259" key="1">
    <source>
        <dbReference type="Pfam" id="PF01408"/>
    </source>
</evidence>
<organism evidence="3 4">
    <name type="scientific">Catenibacillus scindens</name>
    <dbReference type="NCBI Taxonomy" id="673271"/>
    <lineage>
        <taxon>Bacteria</taxon>
        <taxon>Bacillati</taxon>
        <taxon>Bacillota</taxon>
        <taxon>Clostridia</taxon>
        <taxon>Lachnospirales</taxon>
        <taxon>Lachnospiraceae</taxon>
        <taxon>Catenibacillus</taxon>
    </lineage>
</organism>
<dbReference type="AlphaFoldDB" id="A0A7W8M6G6"/>
<proteinExistence type="predicted"/>
<feature type="domain" description="GFO/IDH/MocA-like oxidoreductase" evidence="2">
    <location>
        <begin position="140"/>
        <end position="274"/>
    </location>
</feature>
<dbReference type="Gene3D" id="3.30.360.10">
    <property type="entry name" value="Dihydrodipicolinate Reductase, domain 2"/>
    <property type="match status" value="1"/>
</dbReference>
<evidence type="ECO:0000313" key="4">
    <source>
        <dbReference type="Proteomes" id="UP000543642"/>
    </source>
</evidence>
<accession>A0A7W8M6G6</accession>
<dbReference type="Pfam" id="PF01408">
    <property type="entry name" value="GFO_IDH_MocA"/>
    <property type="match status" value="1"/>
</dbReference>
<dbReference type="InterPro" id="IPR055170">
    <property type="entry name" value="GFO_IDH_MocA-like_dom"/>
</dbReference>
<reference evidence="3 4" key="1">
    <citation type="submission" date="2020-08" db="EMBL/GenBank/DDBJ databases">
        <title>Genomic Encyclopedia of Type Strains, Phase IV (KMG-IV): sequencing the most valuable type-strain genomes for metagenomic binning, comparative biology and taxonomic classification.</title>
        <authorList>
            <person name="Goeker M."/>
        </authorList>
    </citation>
    <scope>NUCLEOTIDE SEQUENCE [LARGE SCALE GENOMIC DNA]</scope>
    <source>
        <strain evidence="3 4">DSM 106146</strain>
    </source>
</reference>
<feature type="domain" description="Gfo/Idh/MocA-like oxidoreductase N-terminal" evidence="1">
    <location>
        <begin position="9"/>
        <end position="130"/>
    </location>
</feature>
<protein>
    <submittedName>
        <fullName evidence="3">Putative dehydrogenase</fullName>
    </submittedName>
</protein>
<gene>
    <name evidence="3" type="ORF">HNP82_002713</name>
</gene>
<dbReference type="PANTHER" id="PTHR43249">
    <property type="entry name" value="UDP-N-ACETYL-2-AMINO-2-DEOXY-D-GLUCURONATE OXIDASE"/>
    <property type="match status" value="1"/>
</dbReference>
<dbReference type="Gene3D" id="3.40.50.720">
    <property type="entry name" value="NAD(P)-binding Rossmann-like Domain"/>
    <property type="match status" value="1"/>
</dbReference>
<dbReference type="InterPro" id="IPR052515">
    <property type="entry name" value="Gfo/Idh/MocA_Oxidoreductase"/>
</dbReference>
<dbReference type="Proteomes" id="UP000543642">
    <property type="component" value="Unassembled WGS sequence"/>
</dbReference>
<sequence>MKDVKDIYNVAIIGCGWIAEDKHVPGLKANKDVHIAALCDIKPEKAQRLVDMFDLKDVVVYSDYKEMIKDKNIDIVHIAVPNPLHCELTVDCLNAGKHVLIEKPMAMTKAECEKMIETAKKNDRKLTVGFQWRYRPCALYVKESCDKGMLGDVYYAKAHAFRFRAFPRWGEYFSGKNGGGILIDGAPHALDLALWALNNYEPYSVKAHTYNKMAGQSEGNIWGEFPEDELKVEDTGIAMITMKNGTTILLEAAWASNTVYVDNTVTLVGTKAGLDMPGGDVRLTGVLNGKPYTMEPDLSAPGAPFSIQPVEPMYRESQEFIKAIREDCEPFVKPEQAMVVTQIIEGIYESARTGKEVFF</sequence>